<comment type="caution">
    <text evidence="2">Lacks conserved residue(s) required for the propagation of feature annotation.</text>
</comment>
<gene>
    <name evidence="4" type="ORF">SPV1_10601</name>
</gene>
<dbReference type="PROSITE" id="PS50110">
    <property type="entry name" value="RESPONSE_REGULATORY"/>
    <property type="match status" value="1"/>
</dbReference>
<dbReference type="HOGENOM" id="CLU_1658691_0_0_0"/>
<evidence type="ECO:0000313" key="4">
    <source>
        <dbReference type="EMBL" id="EAU55175.1"/>
    </source>
</evidence>
<evidence type="ECO:0000259" key="3">
    <source>
        <dbReference type="PROSITE" id="PS50110"/>
    </source>
</evidence>
<dbReference type="CDD" id="cd00156">
    <property type="entry name" value="REC"/>
    <property type="match status" value="1"/>
</dbReference>
<dbReference type="AlphaFoldDB" id="Q0F1L6"/>
<dbReference type="eggNOG" id="COG4566">
    <property type="taxonomic scope" value="Bacteria"/>
</dbReference>
<dbReference type="SMART" id="SM00448">
    <property type="entry name" value="REC"/>
    <property type="match status" value="1"/>
</dbReference>
<reference evidence="4" key="1">
    <citation type="submission" date="2006-09" db="EMBL/GenBank/DDBJ databases">
        <authorList>
            <person name="Emerson D."/>
            <person name="Ferriera S."/>
            <person name="Johnson J."/>
            <person name="Kravitz S."/>
            <person name="Halpern A."/>
            <person name="Remington K."/>
            <person name="Beeson K."/>
            <person name="Tran B."/>
            <person name="Rogers Y.-H."/>
            <person name="Friedman R."/>
            <person name="Venter J.C."/>
        </authorList>
    </citation>
    <scope>NUCLEOTIDE SEQUENCE [LARGE SCALE GENOMIC DNA]</scope>
    <source>
        <strain evidence="4">PV-1</strain>
    </source>
</reference>
<organism evidence="4 5">
    <name type="scientific">Mariprofundus ferrooxydans PV-1</name>
    <dbReference type="NCBI Taxonomy" id="314345"/>
    <lineage>
        <taxon>Bacteria</taxon>
        <taxon>Pseudomonadati</taxon>
        <taxon>Pseudomonadota</taxon>
        <taxon>Candidatius Mariprofundia</taxon>
        <taxon>Mariprofundales</taxon>
        <taxon>Mariprofundaceae</taxon>
        <taxon>Mariprofundus</taxon>
    </lineage>
</organism>
<name>Q0F1L6_9PROT</name>
<dbReference type="InterPro" id="IPR050595">
    <property type="entry name" value="Bact_response_regulator"/>
</dbReference>
<evidence type="ECO:0000256" key="1">
    <source>
        <dbReference type="ARBA" id="ARBA00022553"/>
    </source>
</evidence>
<dbReference type="Proteomes" id="UP000005297">
    <property type="component" value="Unassembled WGS sequence"/>
</dbReference>
<evidence type="ECO:0000313" key="5">
    <source>
        <dbReference type="Proteomes" id="UP000005297"/>
    </source>
</evidence>
<dbReference type="RefSeq" id="WP_009849638.1">
    <property type="nucleotide sequence ID" value="NZ_DS022294.1"/>
</dbReference>
<sequence>MANNMFHLIHDDKSLRDLLETIISDAGYDVRCFDFAEHYLQFLKDPEFAQPIAVLSEVNLPGMSGYDLAIEIRRTYPLLKIAIITGKSDDEYHIFAASQLCYSLTEQFQPEKLISLLSSLAACENAHISEGRSKYFQRCDFGMDHDCPFYNAKRLNGKP</sequence>
<dbReference type="InterPro" id="IPR001789">
    <property type="entry name" value="Sig_transdc_resp-reg_receiver"/>
</dbReference>
<evidence type="ECO:0000256" key="2">
    <source>
        <dbReference type="PROSITE-ProRule" id="PRU00169"/>
    </source>
</evidence>
<keyword evidence="5" id="KW-1185">Reference proteome</keyword>
<protein>
    <submittedName>
        <fullName evidence="4">Response regulator FixJ</fullName>
    </submittedName>
</protein>
<proteinExistence type="predicted"/>
<accession>Q0F1L6</accession>
<dbReference type="PANTHER" id="PTHR44591:SF3">
    <property type="entry name" value="RESPONSE REGULATORY DOMAIN-CONTAINING PROTEIN"/>
    <property type="match status" value="1"/>
</dbReference>
<comment type="caution">
    <text evidence="4">The sequence shown here is derived from an EMBL/GenBank/DDBJ whole genome shotgun (WGS) entry which is preliminary data.</text>
</comment>
<feature type="domain" description="Response regulatory" evidence="3">
    <location>
        <begin position="5"/>
        <end position="121"/>
    </location>
</feature>
<dbReference type="InParanoid" id="Q0F1L6"/>
<dbReference type="OrthoDB" id="5296683at2"/>
<dbReference type="GO" id="GO:0000160">
    <property type="term" value="P:phosphorelay signal transduction system"/>
    <property type="evidence" value="ECO:0007669"/>
    <property type="project" value="InterPro"/>
</dbReference>
<dbReference type="Pfam" id="PF00072">
    <property type="entry name" value="Response_reg"/>
    <property type="match status" value="1"/>
</dbReference>
<dbReference type="Gene3D" id="3.40.50.2300">
    <property type="match status" value="1"/>
</dbReference>
<keyword evidence="1" id="KW-0597">Phosphoprotein</keyword>
<dbReference type="SUPFAM" id="SSF52172">
    <property type="entry name" value="CheY-like"/>
    <property type="match status" value="1"/>
</dbReference>
<dbReference type="PANTHER" id="PTHR44591">
    <property type="entry name" value="STRESS RESPONSE REGULATOR PROTEIN 1"/>
    <property type="match status" value="1"/>
</dbReference>
<dbReference type="InterPro" id="IPR011006">
    <property type="entry name" value="CheY-like_superfamily"/>
</dbReference>
<dbReference type="EMBL" id="AATS01000003">
    <property type="protein sequence ID" value="EAU55175.1"/>
    <property type="molecule type" value="Genomic_DNA"/>
</dbReference>